<dbReference type="FunFam" id="3.40.190.10:FF:000024">
    <property type="entry name" value="Glutamate receptor, ionotropic, delta 1"/>
    <property type="match status" value="1"/>
</dbReference>
<dbReference type="PANTHER" id="PTHR18966">
    <property type="entry name" value="IONOTROPIC GLUTAMATE RECEPTOR"/>
    <property type="match status" value="1"/>
</dbReference>
<keyword evidence="5" id="KW-1133">Transmembrane helix</keyword>
<evidence type="ECO:0000256" key="4">
    <source>
        <dbReference type="ARBA" id="ARBA00022692"/>
    </source>
</evidence>
<evidence type="ECO:0000313" key="15">
    <source>
        <dbReference type="EMBL" id="CAD7281139.1"/>
    </source>
</evidence>
<dbReference type="Pfam" id="PF10613">
    <property type="entry name" value="Lig_chan-Glu_bd"/>
    <property type="match status" value="1"/>
</dbReference>
<name>A0A7R9BT68_9CRUS</name>
<evidence type="ECO:0000256" key="7">
    <source>
        <dbReference type="ARBA" id="ARBA00023136"/>
    </source>
</evidence>
<evidence type="ECO:0000256" key="10">
    <source>
        <dbReference type="ARBA" id="ARBA00023286"/>
    </source>
</evidence>
<keyword evidence="4" id="KW-0812">Transmembrane</keyword>
<evidence type="ECO:0000313" key="16">
    <source>
        <dbReference type="Proteomes" id="UP000678499"/>
    </source>
</evidence>
<evidence type="ECO:0000259" key="13">
    <source>
        <dbReference type="SMART" id="SM00079"/>
    </source>
</evidence>
<dbReference type="GO" id="GO:0016020">
    <property type="term" value="C:membrane"/>
    <property type="evidence" value="ECO:0007669"/>
    <property type="project" value="UniProtKB-SubCell"/>
</dbReference>
<reference evidence="15" key="1">
    <citation type="submission" date="2020-11" db="EMBL/GenBank/DDBJ databases">
        <authorList>
            <person name="Tran Van P."/>
        </authorList>
    </citation>
    <scope>NUCLEOTIDE SEQUENCE</scope>
</reference>
<organism evidence="15">
    <name type="scientific">Notodromas monacha</name>
    <dbReference type="NCBI Taxonomy" id="399045"/>
    <lineage>
        <taxon>Eukaryota</taxon>
        <taxon>Metazoa</taxon>
        <taxon>Ecdysozoa</taxon>
        <taxon>Arthropoda</taxon>
        <taxon>Crustacea</taxon>
        <taxon>Oligostraca</taxon>
        <taxon>Ostracoda</taxon>
        <taxon>Podocopa</taxon>
        <taxon>Podocopida</taxon>
        <taxon>Cypridocopina</taxon>
        <taxon>Cypridoidea</taxon>
        <taxon>Cyprididae</taxon>
        <taxon>Notodromas</taxon>
    </lineage>
</organism>
<dbReference type="EMBL" id="OA884686">
    <property type="protein sequence ID" value="CAD7281139.1"/>
    <property type="molecule type" value="Genomic_DNA"/>
</dbReference>
<keyword evidence="12" id="KW-0732">Signal</keyword>
<dbReference type="Proteomes" id="UP000678499">
    <property type="component" value="Unassembled WGS sequence"/>
</dbReference>
<comment type="subcellular location">
    <subcellularLocation>
        <location evidence="1">Membrane</location>
        <topology evidence="1">Multi-pass membrane protein</topology>
    </subcellularLocation>
</comment>
<evidence type="ECO:0000256" key="8">
    <source>
        <dbReference type="ARBA" id="ARBA00023170"/>
    </source>
</evidence>
<dbReference type="SUPFAM" id="SSF53850">
    <property type="entry name" value="Periplasmic binding protein-like II"/>
    <property type="match status" value="1"/>
</dbReference>
<comment type="similarity">
    <text evidence="2">Belongs to the glutamate-gated ion channel (TC 1.A.10.1) family.</text>
</comment>
<evidence type="ECO:0000256" key="9">
    <source>
        <dbReference type="ARBA" id="ARBA00023180"/>
    </source>
</evidence>
<keyword evidence="6" id="KW-0406">Ion transport</keyword>
<feature type="domain" description="Ionotropic glutamate receptor C-terminal" evidence="13">
    <location>
        <begin position="34"/>
        <end position="193"/>
    </location>
</feature>
<evidence type="ECO:0000256" key="11">
    <source>
        <dbReference type="ARBA" id="ARBA00023303"/>
    </source>
</evidence>
<protein>
    <recommendedName>
        <fullName evidence="17">Ionotropic glutamate receptor L-glutamate and glycine-binding domain-containing protein</fullName>
    </recommendedName>
</protein>
<dbReference type="GO" id="GO:0015276">
    <property type="term" value="F:ligand-gated monoatomic ion channel activity"/>
    <property type="evidence" value="ECO:0007669"/>
    <property type="project" value="InterPro"/>
</dbReference>
<dbReference type="EMBL" id="CAJPEX010002649">
    <property type="protein sequence ID" value="CAG0921291.1"/>
    <property type="molecule type" value="Genomic_DNA"/>
</dbReference>
<evidence type="ECO:0000256" key="3">
    <source>
        <dbReference type="ARBA" id="ARBA00022448"/>
    </source>
</evidence>
<gene>
    <name evidence="15" type="ORF">NMOB1V02_LOCUS8791</name>
</gene>
<dbReference type="SMART" id="SM00079">
    <property type="entry name" value="PBPe"/>
    <property type="match status" value="1"/>
</dbReference>
<proteinExistence type="inferred from homology"/>
<evidence type="ECO:0000259" key="14">
    <source>
        <dbReference type="SMART" id="SM00918"/>
    </source>
</evidence>
<evidence type="ECO:0000256" key="5">
    <source>
        <dbReference type="ARBA" id="ARBA00022989"/>
    </source>
</evidence>
<dbReference type="InterPro" id="IPR015683">
    <property type="entry name" value="Ionotropic_Glu_rcpt"/>
</dbReference>
<sequence length="199" mass="22023">MQMSFAGVFALMLVFQASRNSNFVSGTDPPHRKMLRVVTLYERPYMMNNTEDPDASGNDRFVGFLKDVLDEISDKVSFDYTLYLAPDGLYGAFNQRTQQWTGMVGEVATGKADIAANALTITSARHLSVDITKPFLFTGLSILYKNSGNQRGINSNGGITLEDREATLGINATFISRILREKMGYSNKICRKGASSFEC</sequence>
<keyword evidence="11" id="KW-0407">Ion channel</keyword>
<keyword evidence="10" id="KW-1071">Ligand-gated ion channel</keyword>
<evidence type="ECO:0008006" key="17">
    <source>
        <dbReference type="Google" id="ProtNLM"/>
    </source>
</evidence>
<dbReference type="SMART" id="SM00918">
    <property type="entry name" value="Lig_chan-Glu_bd"/>
    <property type="match status" value="1"/>
</dbReference>
<keyword evidence="3" id="KW-0813">Transport</keyword>
<evidence type="ECO:0000256" key="1">
    <source>
        <dbReference type="ARBA" id="ARBA00004141"/>
    </source>
</evidence>
<evidence type="ECO:0000256" key="2">
    <source>
        <dbReference type="ARBA" id="ARBA00008685"/>
    </source>
</evidence>
<keyword evidence="9" id="KW-0325">Glycoprotein</keyword>
<keyword evidence="7" id="KW-0472">Membrane</keyword>
<dbReference type="Gene3D" id="3.40.190.10">
    <property type="entry name" value="Periplasmic binding protein-like II"/>
    <property type="match status" value="1"/>
</dbReference>
<dbReference type="AlphaFoldDB" id="A0A7R9BT68"/>
<keyword evidence="16" id="KW-1185">Reference proteome</keyword>
<feature type="signal peptide" evidence="12">
    <location>
        <begin position="1"/>
        <end position="26"/>
    </location>
</feature>
<dbReference type="InterPro" id="IPR019594">
    <property type="entry name" value="Glu/Gly-bd"/>
</dbReference>
<dbReference type="OrthoDB" id="6382689at2759"/>
<keyword evidence="8" id="KW-0675">Receptor</keyword>
<accession>A0A7R9BT68</accession>
<dbReference type="InterPro" id="IPR001320">
    <property type="entry name" value="Iontro_rcpt_C"/>
</dbReference>
<evidence type="ECO:0000256" key="6">
    <source>
        <dbReference type="ARBA" id="ARBA00023065"/>
    </source>
</evidence>
<evidence type="ECO:0000256" key="12">
    <source>
        <dbReference type="SAM" id="SignalP"/>
    </source>
</evidence>
<feature type="domain" description="Ionotropic glutamate receptor L-glutamate and glycine-binding" evidence="14">
    <location>
        <begin position="44"/>
        <end position="109"/>
    </location>
</feature>
<feature type="chain" id="PRO_5036210213" description="Ionotropic glutamate receptor L-glutamate and glycine-binding domain-containing protein" evidence="12">
    <location>
        <begin position="27"/>
        <end position="199"/>
    </location>
</feature>